<accession>A0A132B906</accession>
<dbReference type="EMBL" id="KQ947434">
    <property type="protein sequence ID" value="KUJ08733.1"/>
    <property type="molecule type" value="Genomic_DNA"/>
</dbReference>
<keyword evidence="2" id="KW-1185">Reference proteome</keyword>
<dbReference type="KEGG" id="psco:LY89DRAFT_325364"/>
<proteinExistence type="predicted"/>
<dbReference type="RefSeq" id="XP_018063088.1">
    <property type="nucleotide sequence ID" value="XM_018206741.1"/>
</dbReference>
<dbReference type="AlphaFoldDB" id="A0A132B906"/>
<evidence type="ECO:0000313" key="2">
    <source>
        <dbReference type="Proteomes" id="UP000070700"/>
    </source>
</evidence>
<sequence length="209" mass="23456">MCARLSLFSSTLLSYQNPLPTPLSSSLSPLLGSLKHGACELISKSIVSSHSSSSLHVKQITHLTSDGEFFKIKKPIVGPGRTPNSTRTDWIPITWSRRGTSLAQKNHVRPPARTHTRGDIRLYMRLASSAESEIGGASYRIQQHHRNASFSYSGGCFLIQRSLDTETLCYLAPILPCHLTLFWGGELRNWGSWRLLAWLLVFRRRIGRK</sequence>
<name>A0A132B906_MOLSC</name>
<dbReference type="GeneID" id="28816467"/>
<organism evidence="1 2">
    <name type="scientific">Mollisia scopiformis</name>
    <name type="common">Conifer needle endophyte fungus</name>
    <name type="synonym">Phialocephala scopiformis</name>
    <dbReference type="NCBI Taxonomy" id="149040"/>
    <lineage>
        <taxon>Eukaryota</taxon>
        <taxon>Fungi</taxon>
        <taxon>Dikarya</taxon>
        <taxon>Ascomycota</taxon>
        <taxon>Pezizomycotina</taxon>
        <taxon>Leotiomycetes</taxon>
        <taxon>Helotiales</taxon>
        <taxon>Mollisiaceae</taxon>
        <taxon>Mollisia</taxon>
    </lineage>
</organism>
<protein>
    <submittedName>
        <fullName evidence="1">Uncharacterized protein</fullName>
    </submittedName>
</protein>
<dbReference type="Proteomes" id="UP000070700">
    <property type="component" value="Unassembled WGS sequence"/>
</dbReference>
<evidence type="ECO:0000313" key="1">
    <source>
        <dbReference type="EMBL" id="KUJ08733.1"/>
    </source>
</evidence>
<dbReference type="InParanoid" id="A0A132B906"/>
<reference evidence="1 2" key="1">
    <citation type="submission" date="2015-10" db="EMBL/GenBank/DDBJ databases">
        <title>Full genome of DAOMC 229536 Phialocephala scopiformis, a fungal endophyte of spruce producing the potent anti-insectan compound rugulosin.</title>
        <authorList>
            <consortium name="DOE Joint Genome Institute"/>
            <person name="Walker A.K."/>
            <person name="Frasz S.L."/>
            <person name="Seifert K.A."/>
            <person name="Miller J.D."/>
            <person name="Mondo S.J."/>
            <person name="Labutti K."/>
            <person name="Lipzen A."/>
            <person name="Dockter R."/>
            <person name="Kennedy M."/>
            <person name="Grigoriev I.V."/>
            <person name="Spatafora J.W."/>
        </authorList>
    </citation>
    <scope>NUCLEOTIDE SEQUENCE [LARGE SCALE GENOMIC DNA]</scope>
    <source>
        <strain evidence="1 2">CBS 120377</strain>
    </source>
</reference>
<gene>
    <name evidence="1" type="ORF">LY89DRAFT_325364</name>
</gene>